<dbReference type="PROSITE" id="PS51257">
    <property type="entry name" value="PROKAR_LIPOPROTEIN"/>
    <property type="match status" value="1"/>
</dbReference>
<keyword evidence="1" id="KW-0472">Membrane</keyword>
<keyword evidence="1" id="KW-1133">Transmembrane helix</keyword>
<protein>
    <recommendedName>
        <fullName evidence="4">Lipoprotein</fullName>
    </recommendedName>
</protein>
<dbReference type="Proteomes" id="UP000198888">
    <property type="component" value="Unassembled WGS sequence"/>
</dbReference>
<reference evidence="2 3" key="1">
    <citation type="submission" date="2016-10" db="EMBL/GenBank/DDBJ databases">
        <authorList>
            <person name="de Groot N.N."/>
        </authorList>
    </citation>
    <scope>NUCLEOTIDE SEQUENCE [LARGE SCALE GENOMIC DNA]</scope>
    <source>
        <strain evidence="2 3">DSM 22187</strain>
    </source>
</reference>
<name>A0A1H6X4H5_9EURY</name>
<dbReference type="STRING" id="1073996.SAMN05444271_1334"/>
<dbReference type="EMBL" id="FNYR01000033">
    <property type="protein sequence ID" value="SEJ22956.1"/>
    <property type="molecule type" value="Genomic_DNA"/>
</dbReference>
<feature type="transmembrane region" description="Helical" evidence="1">
    <location>
        <begin position="38"/>
        <end position="56"/>
    </location>
</feature>
<accession>A0A2H4Q180</accession>
<dbReference type="KEGG" id="hae:halTADL_1351"/>
<accession>A0A1H6X4H5</accession>
<organism evidence="2 3">
    <name type="scientific">Halohasta litchfieldiae</name>
    <dbReference type="NCBI Taxonomy" id="1073996"/>
    <lineage>
        <taxon>Archaea</taxon>
        <taxon>Methanobacteriati</taxon>
        <taxon>Methanobacteriota</taxon>
        <taxon>Stenosarchaea group</taxon>
        <taxon>Halobacteria</taxon>
        <taxon>Halobacteriales</taxon>
        <taxon>Haloferacaceae</taxon>
        <taxon>Halohasta</taxon>
    </lineage>
</organism>
<evidence type="ECO:0000313" key="2">
    <source>
        <dbReference type="EMBL" id="SEJ22956.1"/>
    </source>
</evidence>
<dbReference type="AlphaFoldDB" id="A0A1H6X4H5"/>
<evidence type="ECO:0000256" key="1">
    <source>
        <dbReference type="SAM" id="Phobius"/>
    </source>
</evidence>
<keyword evidence="1" id="KW-0812">Transmembrane</keyword>
<proteinExistence type="predicted"/>
<gene>
    <name evidence="2" type="ORF">SAMN05444271_1334</name>
</gene>
<keyword evidence="3" id="KW-1185">Reference proteome</keyword>
<evidence type="ECO:0008006" key="4">
    <source>
        <dbReference type="Google" id="ProtNLM"/>
    </source>
</evidence>
<evidence type="ECO:0000313" key="3">
    <source>
        <dbReference type="Proteomes" id="UP000198888"/>
    </source>
</evidence>
<sequence>MSRLVSLLKLLKLTMATHTLLAGCVFVHSRLTDQSAGIWLPLTLIFGLFGVAGYLLDR</sequence>